<keyword evidence="10 17" id="KW-1133">Transmembrane helix</keyword>
<dbReference type="PANTHER" id="PTHR30622:SF4">
    <property type="entry name" value="UNDECAPRENYL-DIPHOSPHATASE"/>
    <property type="match status" value="1"/>
</dbReference>
<keyword evidence="13 17" id="KW-0961">Cell wall biogenesis/degradation</keyword>
<keyword evidence="6 17" id="KW-0812">Transmembrane</keyword>
<organism evidence="18 19">
    <name type="scientific">Candidatus Segetimicrobium genomatis</name>
    <dbReference type="NCBI Taxonomy" id="2569760"/>
    <lineage>
        <taxon>Bacteria</taxon>
        <taxon>Bacillati</taxon>
        <taxon>Candidatus Sysuimicrobiota</taxon>
        <taxon>Candidatus Sysuimicrobiia</taxon>
        <taxon>Candidatus Sysuimicrobiales</taxon>
        <taxon>Candidatus Segetimicrobiaceae</taxon>
        <taxon>Candidatus Segetimicrobium</taxon>
    </lineage>
</organism>
<reference evidence="18 19" key="1">
    <citation type="journal article" date="2019" name="Nat. Microbiol.">
        <title>Mediterranean grassland soil C-N compound turnover is dependent on rainfall and depth, and is mediated by genomically divergent microorganisms.</title>
        <authorList>
            <person name="Diamond S."/>
            <person name="Andeer P.F."/>
            <person name="Li Z."/>
            <person name="Crits-Christoph A."/>
            <person name="Burstein D."/>
            <person name="Anantharaman K."/>
            <person name="Lane K.R."/>
            <person name="Thomas B.C."/>
            <person name="Pan C."/>
            <person name="Northen T.R."/>
            <person name="Banfield J.F."/>
        </authorList>
    </citation>
    <scope>NUCLEOTIDE SEQUENCE [LARGE SCALE GENOMIC DNA]</scope>
    <source>
        <strain evidence="18">NP_5</strain>
    </source>
</reference>
<dbReference type="EMBL" id="VBAM01000322">
    <property type="protein sequence ID" value="TMJ09970.1"/>
    <property type="molecule type" value="Genomic_DNA"/>
</dbReference>
<evidence type="ECO:0000256" key="3">
    <source>
        <dbReference type="ARBA" id="ARBA00012374"/>
    </source>
</evidence>
<dbReference type="GO" id="GO:0046677">
    <property type="term" value="P:response to antibiotic"/>
    <property type="evidence" value="ECO:0007669"/>
    <property type="project" value="UniProtKB-UniRule"/>
</dbReference>
<dbReference type="GO" id="GO:0008360">
    <property type="term" value="P:regulation of cell shape"/>
    <property type="evidence" value="ECO:0007669"/>
    <property type="project" value="UniProtKB-KW"/>
</dbReference>
<dbReference type="AlphaFoldDB" id="A0A537LPQ2"/>
<keyword evidence="8 17" id="KW-0133">Cell shape</keyword>
<name>A0A537LPQ2_9BACT</name>
<comment type="similarity">
    <text evidence="2 17">Belongs to the UppP family.</text>
</comment>
<evidence type="ECO:0000256" key="9">
    <source>
        <dbReference type="ARBA" id="ARBA00022984"/>
    </source>
</evidence>
<comment type="miscellaneous">
    <text evidence="17">Bacitracin is thought to be involved in the inhibition of peptidoglycan synthesis by sequestering undecaprenyl diphosphate, thereby reducing the pool of lipid carrier available.</text>
</comment>
<evidence type="ECO:0000256" key="12">
    <source>
        <dbReference type="ARBA" id="ARBA00023251"/>
    </source>
</evidence>
<evidence type="ECO:0000313" key="19">
    <source>
        <dbReference type="Proteomes" id="UP000320393"/>
    </source>
</evidence>
<evidence type="ECO:0000256" key="10">
    <source>
        <dbReference type="ARBA" id="ARBA00022989"/>
    </source>
</evidence>
<comment type="subcellular location">
    <subcellularLocation>
        <location evidence="1 17">Cell membrane</location>
        <topology evidence="1 17">Multi-pass membrane protein</topology>
    </subcellularLocation>
</comment>
<evidence type="ECO:0000256" key="11">
    <source>
        <dbReference type="ARBA" id="ARBA00023136"/>
    </source>
</evidence>
<dbReference type="Proteomes" id="UP000320393">
    <property type="component" value="Unassembled WGS sequence"/>
</dbReference>
<feature type="transmembrane region" description="Helical" evidence="17">
    <location>
        <begin position="212"/>
        <end position="233"/>
    </location>
</feature>
<feature type="transmembrane region" description="Helical" evidence="17">
    <location>
        <begin position="63"/>
        <end position="85"/>
    </location>
</feature>
<feature type="transmembrane region" description="Helical" evidence="17">
    <location>
        <begin position="245"/>
        <end position="267"/>
    </location>
</feature>
<keyword evidence="7 17" id="KW-0378">Hydrolase</keyword>
<dbReference type="GO" id="GO:0071555">
    <property type="term" value="P:cell wall organization"/>
    <property type="evidence" value="ECO:0007669"/>
    <property type="project" value="UniProtKB-KW"/>
</dbReference>
<keyword evidence="12 17" id="KW-0046">Antibiotic resistance</keyword>
<evidence type="ECO:0000256" key="7">
    <source>
        <dbReference type="ARBA" id="ARBA00022801"/>
    </source>
</evidence>
<dbReference type="Pfam" id="PF02673">
    <property type="entry name" value="BacA"/>
    <property type="match status" value="1"/>
</dbReference>
<feature type="transmembrane region" description="Helical" evidence="17">
    <location>
        <begin position="137"/>
        <end position="156"/>
    </location>
</feature>
<evidence type="ECO:0000256" key="16">
    <source>
        <dbReference type="ARBA" id="ARBA00047594"/>
    </source>
</evidence>
<evidence type="ECO:0000256" key="15">
    <source>
        <dbReference type="ARBA" id="ARBA00032932"/>
    </source>
</evidence>
<evidence type="ECO:0000256" key="5">
    <source>
        <dbReference type="ARBA" id="ARBA00022475"/>
    </source>
</evidence>
<evidence type="ECO:0000256" key="2">
    <source>
        <dbReference type="ARBA" id="ARBA00010621"/>
    </source>
</evidence>
<dbReference type="GO" id="GO:0009252">
    <property type="term" value="P:peptidoglycan biosynthetic process"/>
    <property type="evidence" value="ECO:0007669"/>
    <property type="project" value="UniProtKB-KW"/>
</dbReference>
<dbReference type="EC" id="3.6.1.27" evidence="3 17"/>
<dbReference type="GO" id="GO:0005886">
    <property type="term" value="C:plasma membrane"/>
    <property type="evidence" value="ECO:0007669"/>
    <property type="project" value="UniProtKB-SubCell"/>
</dbReference>
<evidence type="ECO:0000256" key="1">
    <source>
        <dbReference type="ARBA" id="ARBA00004651"/>
    </source>
</evidence>
<comment type="caution">
    <text evidence="18">The sequence shown here is derived from an EMBL/GenBank/DDBJ whole genome shotgun (WGS) entry which is preliminary data.</text>
</comment>
<evidence type="ECO:0000256" key="6">
    <source>
        <dbReference type="ARBA" id="ARBA00022692"/>
    </source>
</evidence>
<comment type="catalytic activity">
    <reaction evidence="16 17">
        <text>di-trans,octa-cis-undecaprenyl diphosphate + H2O = di-trans,octa-cis-undecaprenyl phosphate + phosphate + H(+)</text>
        <dbReference type="Rhea" id="RHEA:28094"/>
        <dbReference type="ChEBI" id="CHEBI:15377"/>
        <dbReference type="ChEBI" id="CHEBI:15378"/>
        <dbReference type="ChEBI" id="CHEBI:43474"/>
        <dbReference type="ChEBI" id="CHEBI:58405"/>
        <dbReference type="ChEBI" id="CHEBI:60392"/>
        <dbReference type="EC" id="3.6.1.27"/>
    </reaction>
</comment>
<evidence type="ECO:0000256" key="13">
    <source>
        <dbReference type="ARBA" id="ARBA00023316"/>
    </source>
</evidence>
<feature type="transmembrane region" description="Helical" evidence="17">
    <location>
        <begin position="105"/>
        <end position="125"/>
    </location>
</feature>
<keyword evidence="5 17" id="KW-1003">Cell membrane</keyword>
<evidence type="ECO:0000313" key="18">
    <source>
        <dbReference type="EMBL" id="TMJ09970.1"/>
    </source>
</evidence>
<protein>
    <recommendedName>
        <fullName evidence="4 17">Undecaprenyl-diphosphatase</fullName>
        <ecNumber evidence="3 17">3.6.1.27</ecNumber>
    </recommendedName>
    <alternativeName>
        <fullName evidence="15 17">Bacitracin resistance protein</fullName>
    </alternativeName>
    <alternativeName>
        <fullName evidence="14 17">Undecaprenyl pyrophosphate phosphatase</fullName>
    </alternativeName>
</protein>
<dbReference type="InterPro" id="IPR003824">
    <property type="entry name" value="UppP"/>
</dbReference>
<keyword evidence="11 17" id="KW-0472">Membrane</keyword>
<evidence type="ECO:0000256" key="14">
    <source>
        <dbReference type="ARBA" id="ARBA00032707"/>
    </source>
</evidence>
<feature type="transmembrane region" description="Helical" evidence="17">
    <location>
        <begin position="279"/>
        <end position="298"/>
    </location>
</feature>
<comment type="function">
    <text evidence="17">Catalyzes the dephosphorylation of undecaprenyl diphosphate (UPP). Confers resistance to bacitracin.</text>
</comment>
<proteinExistence type="inferred from homology"/>
<dbReference type="GO" id="GO:0050380">
    <property type="term" value="F:undecaprenyl-diphosphatase activity"/>
    <property type="evidence" value="ECO:0007669"/>
    <property type="project" value="UniProtKB-UniRule"/>
</dbReference>
<evidence type="ECO:0000256" key="4">
    <source>
        <dbReference type="ARBA" id="ARBA00021581"/>
    </source>
</evidence>
<dbReference type="PANTHER" id="PTHR30622">
    <property type="entry name" value="UNDECAPRENYL-DIPHOSPHATASE"/>
    <property type="match status" value="1"/>
</dbReference>
<accession>A0A537LPQ2</accession>
<keyword evidence="9 17" id="KW-0573">Peptidoglycan synthesis</keyword>
<sequence length="299" mass="31303">MTQPGPAPCTEAAQVNISFAELGAWRIIVLGIVQGITELLPISSTAHLRIIPSILGWPDPGSAFSAAMQLASLLAVATFLGGDVLSITGRAVTAARRGDWRDHSLRITVGILIGTLPIAVAGLLLRRTLEGCGSPLRGVAVIGWACIVMGVLLALAERYGQRGREKRLWADLSIRDCVVVGAAQAFALVPGVSRSGSTLTAGLALGMERTTAARFSFLLGLPAIVLAGVVELSSLRKAGLGAGGWAMLALGLAAGSASAYLALWALVRYLKEHTSWIFVWYRIALGALLIWGTAAGRFR</sequence>
<gene>
    <name evidence="17" type="primary">uppP</name>
    <name evidence="18" type="ORF">E6H02_08515</name>
</gene>
<evidence type="ECO:0000256" key="8">
    <source>
        <dbReference type="ARBA" id="ARBA00022960"/>
    </source>
</evidence>
<dbReference type="HAMAP" id="MF_01006">
    <property type="entry name" value="Undec_diphosphatase"/>
    <property type="match status" value="1"/>
</dbReference>
<evidence type="ECO:0000256" key="17">
    <source>
        <dbReference type="HAMAP-Rule" id="MF_01006"/>
    </source>
</evidence>